<protein>
    <submittedName>
        <fullName evidence="2">Uncharacterized protein</fullName>
    </submittedName>
</protein>
<keyword evidence="1" id="KW-0472">Membrane</keyword>
<dbReference type="EMBL" id="JABBNU010000015">
    <property type="protein sequence ID" value="NMM50658.1"/>
    <property type="molecule type" value="Genomic_DNA"/>
</dbReference>
<sequence length="202" mass="23224">MKQFNNVEYSKPIELFGLLISTFILFFLLLRAFSIFLSDSIFSLIISLSGSIIFYILLKKRIIKKADFLVSNKSLKWNNNEIEYSKILWYRINWMKGASIKLKLVDGSVFRLSANSTFINSEDFIKLAQHLDKKLITYGDEKIIRKNSFGESKSGFIIMISLTIILIGLTIFKITNDKEFNISNIGLIIISLSTLWSGIKLK</sequence>
<dbReference type="RefSeq" id="WP_169685027.1">
    <property type="nucleotide sequence ID" value="NZ_JABBNU010000015.1"/>
</dbReference>
<keyword evidence="1" id="KW-0812">Transmembrane</keyword>
<organism evidence="2 3">
    <name type="scientific">Marinigracilibium pacificum</name>
    <dbReference type="NCBI Taxonomy" id="2729599"/>
    <lineage>
        <taxon>Bacteria</taxon>
        <taxon>Pseudomonadati</taxon>
        <taxon>Bacteroidota</taxon>
        <taxon>Cytophagia</taxon>
        <taxon>Cytophagales</taxon>
        <taxon>Flammeovirgaceae</taxon>
        <taxon>Marinigracilibium</taxon>
    </lineage>
</organism>
<proteinExistence type="predicted"/>
<dbReference type="Proteomes" id="UP000559010">
    <property type="component" value="Unassembled WGS sequence"/>
</dbReference>
<feature type="transmembrane region" description="Helical" evidence="1">
    <location>
        <begin position="155"/>
        <end position="174"/>
    </location>
</feature>
<reference evidence="2 3" key="1">
    <citation type="submission" date="2020-04" db="EMBL/GenBank/DDBJ databases">
        <title>Flammeovirgaceae bacterium KN852 isolated from deep sea.</title>
        <authorList>
            <person name="Zhang D.-C."/>
        </authorList>
    </citation>
    <scope>NUCLEOTIDE SEQUENCE [LARGE SCALE GENOMIC DNA]</scope>
    <source>
        <strain evidence="2 3">KN852</strain>
    </source>
</reference>
<evidence type="ECO:0000313" key="3">
    <source>
        <dbReference type="Proteomes" id="UP000559010"/>
    </source>
</evidence>
<keyword evidence="1" id="KW-1133">Transmembrane helix</keyword>
<keyword evidence="3" id="KW-1185">Reference proteome</keyword>
<feature type="transmembrane region" description="Helical" evidence="1">
    <location>
        <begin position="180"/>
        <end position="199"/>
    </location>
</feature>
<evidence type="ECO:0000256" key="1">
    <source>
        <dbReference type="SAM" id="Phobius"/>
    </source>
</evidence>
<dbReference type="AlphaFoldDB" id="A0A848J5Y8"/>
<comment type="caution">
    <text evidence="2">The sequence shown here is derived from an EMBL/GenBank/DDBJ whole genome shotgun (WGS) entry which is preliminary data.</text>
</comment>
<feature type="transmembrane region" description="Helical" evidence="1">
    <location>
        <begin position="12"/>
        <end position="34"/>
    </location>
</feature>
<gene>
    <name evidence="2" type="ORF">HH304_19770</name>
</gene>
<evidence type="ECO:0000313" key="2">
    <source>
        <dbReference type="EMBL" id="NMM50658.1"/>
    </source>
</evidence>
<feature type="transmembrane region" description="Helical" evidence="1">
    <location>
        <begin position="40"/>
        <end position="58"/>
    </location>
</feature>
<accession>A0A848J5Y8</accession>
<name>A0A848J5Y8_9BACT</name>